<gene>
    <name evidence="1" type="ORF">Col01nite_02110</name>
</gene>
<evidence type="ECO:0008006" key="3">
    <source>
        <dbReference type="Google" id="ProtNLM"/>
    </source>
</evidence>
<reference evidence="1 2" key="1">
    <citation type="submission" date="2021-01" db="EMBL/GenBank/DDBJ databases">
        <title>Whole genome shotgun sequence of Cellulomonas oligotrophica NBRC 109435.</title>
        <authorList>
            <person name="Komaki H."/>
            <person name="Tamura T."/>
        </authorList>
    </citation>
    <scope>NUCLEOTIDE SEQUENCE [LARGE SCALE GENOMIC DNA]</scope>
    <source>
        <strain evidence="1 2">NBRC 109435</strain>
    </source>
</reference>
<organism evidence="1 2">
    <name type="scientific">Cellulomonas oligotrophica</name>
    <dbReference type="NCBI Taxonomy" id="931536"/>
    <lineage>
        <taxon>Bacteria</taxon>
        <taxon>Bacillati</taxon>
        <taxon>Actinomycetota</taxon>
        <taxon>Actinomycetes</taxon>
        <taxon>Micrococcales</taxon>
        <taxon>Cellulomonadaceae</taxon>
        <taxon>Cellulomonas</taxon>
    </lineage>
</organism>
<evidence type="ECO:0000313" key="2">
    <source>
        <dbReference type="Proteomes" id="UP000618382"/>
    </source>
</evidence>
<sequence length="232" mass="23447">MQTARPRPGSGRSAAGPVVGFAGMTNRLPAVVPAALVLTLVLAGCASAGPGASDGTTSTAAAVVPDAGDVLEAPTDAVTSGVPIARHMRDVGTCGEVAKVVGALVEDLPLVRSASQFEESRFVCVWGDDEVSRRSDLVQVTVTGAVGDLSTGVLTADEMGTAGVEEIPDADVDAADGVAYTLTSETDAADEVTVTVTVPHAEVTLTVAQWGELPDLDPERGVTVAKRLLDLG</sequence>
<comment type="caution">
    <text evidence="1">The sequence shown here is derived from an EMBL/GenBank/DDBJ whole genome shotgun (WGS) entry which is preliminary data.</text>
</comment>
<name>A0ABQ4D6W8_9CELL</name>
<proteinExistence type="predicted"/>
<keyword evidence="2" id="KW-1185">Reference proteome</keyword>
<protein>
    <recommendedName>
        <fullName evidence="3">DUF5642 domain-containing protein</fullName>
    </recommendedName>
</protein>
<dbReference type="EMBL" id="BONN01000001">
    <property type="protein sequence ID" value="GIG31052.1"/>
    <property type="molecule type" value="Genomic_DNA"/>
</dbReference>
<evidence type="ECO:0000313" key="1">
    <source>
        <dbReference type="EMBL" id="GIG31052.1"/>
    </source>
</evidence>
<accession>A0ABQ4D6W8</accession>
<dbReference type="Proteomes" id="UP000618382">
    <property type="component" value="Unassembled WGS sequence"/>
</dbReference>